<reference evidence="3" key="1">
    <citation type="submission" date="2021-04" db="EMBL/GenBank/DDBJ databases">
        <title>Draft Genome Sequence of Pandoravirus japonicus, Isolated from the Sabaishi River of Niigata, Japan.</title>
        <authorList>
            <person name="Hosokawa N."/>
            <person name="Takahashi H."/>
            <person name="Aoki K."/>
            <person name="Takemura M."/>
        </authorList>
    </citation>
    <scope>NUCLEOTIDE SEQUENCE</scope>
</reference>
<feature type="compositionally biased region" description="Low complexity" evidence="1">
    <location>
        <begin position="177"/>
        <end position="193"/>
    </location>
</feature>
<dbReference type="Pfam" id="PF06229">
    <property type="entry name" value="FRG1"/>
    <property type="match status" value="1"/>
</dbReference>
<dbReference type="InterPro" id="IPR049304">
    <property type="entry name" value="Gly_rich_dom"/>
</dbReference>
<dbReference type="Pfam" id="PF21722">
    <property type="entry name" value="Gly_rich_2"/>
    <property type="match status" value="1"/>
</dbReference>
<accession>A0A811BR84</accession>
<dbReference type="Gene3D" id="2.80.10.50">
    <property type="match status" value="1"/>
</dbReference>
<dbReference type="CDD" id="cd00257">
    <property type="entry name" value="beta-trefoil_FSCN-like"/>
    <property type="match status" value="1"/>
</dbReference>
<feature type="compositionally biased region" description="Low complexity" evidence="1">
    <location>
        <begin position="330"/>
        <end position="352"/>
    </location>
</feature>
<dbReference type="InterPro" id="IPR010414">
    <property type="entry name" value="FRG1"/>
</dbReference>
<dbReference type="Proteomes" id="UP001253637">
    <property type="component" value="Segment"/>
</dbReference>
<proteinExistence type="predicted"/>
<dbReference type="EMBL" id="LC625835">
    <property type="protein sequence ID" value="BCU02841.1"/>
    <property type="molecule type" value="Genomic_DNA"/>
</dbReference>
<evidence type="ECO:0000313" key="4">
    <source>
        <dbReference type="Proteomes" id="UP001253637"/>
    </source>
</evidence>
<dbReference type="PROSITE" id="PS51257">
    <property type="entry name" value="PROKAR_LIPOPROTEIN"/>
    <property type="match status" value="1"/>
</dbReference>
<feature type="domain" description="Glycine-rich" evidence="2">
    <location>
        <begin position="47"/>
        <end position="318"/>
    </location>
</feature>
<dbReference type="SUPFAM" id="SSF50405">
    <property type="entry name" value="Actin-crosslinking proteins"/>
    <property type="match status" value="1"/>
</dbReference>
<evidence type="ECO:0000259" key="2">
    <source>
        <dbReference type="Pfam" id="PF21722"/>
    </source>
</evidence>
<feature type="compositionally biased region" description="Gly residues" evidence="1">
    <location>
        <begin position="301"/>
        <end position="312"/>
    </location>
</feature>
<evidence type="ECO:0000313" key="3">
    <source>
        <dbReference type="EMBL" id="BCU02841.1"/>
    </source>
</evidence>
<sequence length="477" mass="47949">MSRSLRVLNRSRSMCFAGSPAMLVILAVLLGCAAAPADAYRYTVFVGASTNWTAPVGATDISATLWGAGGASSSSFNCGAGGGSGAAILNRTVGDAQWPMPPSDVRWVITVGKGGVPLSDDNYAGGFGGNGGETSIVALSSDGGAELFRATAYGGGGAWSPYQSWDKCRGGAGGGEASSATGTTPGAGNPPGAVDGDVLSGPPQGALVGDVKAGGAGSGYGHVNGDANQPYLNGAGWTSPGRNWDGGKGTVSGVYGPCFSWGGAAGFNGDGGYGYRYGARQYPPANSGSGGGSGTSCPPGGANGINGPGADGGVIIEYNHPVGPTPSTTPTPSRTPSSTPTRSPTPSVSPSPTAQPLSQLVTLVSPISGKQLTPQEDGSVKSLWYGASYKEKWTVSRLSNGKYTLRGFNGRYLGANPGGWVRADATSVGAWEQWDILINAGNQWTLKSVHGTYMGTTVAGVIYLNGDSTLYWTKTNV</sequence>
<name>A0A811BR84_9VIRU</name>
<feature type="region of interest" description="Disordered" evidence="1">
    <location>
        <begin position="169"/>
        <end position="203"/>
    </location>
</feature>
<protein>
    <submittedName>
        <fullName evidence="3">Fascin-like incomplete domain containing protein</fullName>
    </submittedName>
</protein>
<evidence type="ECO:0000256" key="1">
    <source>
        <dbReference type="SAM" id="MobiDB-lite"/>
    </source>
</evidence>
<organism evidence="3 4">
    <name type="scientific">Pandoravirus japonicus</name>
    <dbReference type="NCBI Taxonomy" id="2823154"/>
    <lineage>
        <taxon>Viruses</taxon>
        <taxon>Pandoravirus</taxon>
    </lineage>
</organism>
<feature type="region of interest" description="Disordered" evidence="1">
    <location>
        <begin position="286"/>
        <end position="356"/>
    </location>
</feature>
<dbReference type="InterPro" id="IPR008999">
    <property type="entry name" value="Actin-crosslinking"/>
</dbReference>